<name>A0A4R1XSP1_ACICA</name>
<sequence>MKTTVGRPKDLEKRKQILEAAKSVFLKSGYHGSSMNQIAKEAGVTKLTVYNHFQDKENLFICAIEATCEASMQTEPFKLTAQSQFSRAFFRACELALNVIYLPEAIKLEHLLLELAAEKNPLSQQFYNASHTRMRLLWAEFFQQAIEYQFIRADDSDKQTALILTLLLGIRHHEVLLGMRELPTAVELQQIILDAIELFLLKYQVDGQNSLTECASLNASDPKAAQ</sequence>
<evidence type="ECO:0000256" key="3">
    <source>
        <dbReference type="ARBA" id="ARBA00023163"/>
    </source>
</evidence>
<evidence type="ECO:0000256" key="4">
    <source>
        <dbReference type="PROSITE-ProRule" id="PRU00335"/>
    </source>
</evidence>
<dbReference type="Proteomes" id="UP000294963">
    <property type="component" value="Unassembled WGS sequence"/>
</dbReference>
<dbReference type="PROSITE" id="PS50977">
    <property type="entry name" value="HTH_TETR_2"/>
    <property type="match status" value="1"/>
</dbReference>
<feature type="DNA-binding region" description="H-T-H motif" evidence="4">
    <location>
        <begin position="34"/>
        <end position="53"/>
    </location>
</feature>
<dbReference type="GO" id="GO:0003700">
    <property type="term" value="F:DNA-binding transcription factor activity"/>
    <property type="evidence" value="ECO:0007669"/>
    <property type="project" value="TreeGrafter"/>
</dbReference>
<evidence type="ECO:0000256" key="2">
    <source>
        <dbReference type="ARBA" id="ARBA00023125"/>
    </source>
</evidence>
<dbReference type="Pfam" id="PF14246">
    <property type="entry name" value="TetR_C_7"/>
    <property type="match status" value="1"/>
</dbReference>
<evidence type="ECO:0000259" key="5">
    <source>
        <dbReference type="PROSITE" id="PS50977"/>
    </source>
</evidence>
<dbReference type="InterPro" id="IPR039536">
    <property type="entry name" value="TetR_C_Proteobacteria"/>
</dbReference>
<accession>A0A4R1XSP1</accession>
<evidence type="ECO:0000313" key="7">
    <source>
        <dbReference type="Proteomes" id="UP000294963"/>
    </source>
</evidence>
<dbReference type="OrthoDB" id="8535430at2"/>
<protein>
    <submittedName>
        <fullName evidence="6">TetR family transcriptional regulator</fullName>
    </submittedName>
</protein>
<dbReference type="PANTHER" id="PTHR30055">
    <property type="entry name" value="HTH-TYPE TRANSCRIPTIONAL REGULATOR RUTR"/>
    <property type="match status" value="1"/>
</dbReference>
<dbReference type="EMBL" id="SLVJ01000016">
    <property type="protein sequence ID" value="TCM65095.1"/>
    <property type="molecule type" value="Genomic_DNA"/>
</dbReference>
<dbReference type="AlphaFoldDB" id="A0A4R1XSP1"/>
<reference evidence="6 7" key="1">
    <citation type="submission" date="2019-03" db="EMBL/GenBank/DDBJ databases">
        <title>Genomic analyses of the natural microbiome of Caenorhabditis elegans.</title>
        <authorList>
            <person name="Samuel B."/>
        </authorList>
    </citation>
    <scope>NUCLEOTIDE SEQUENCE [LARGE SCALE GENOMIC DNA]</scope>
    <source>
        <strain evidence="6 7">JUb89</strain>
    </source>
</reference>
<organism evidence="6 7">
    <name type="scientific">Acinetobacter calcoaceticus</name>
    <dbReference type="NCBI Taxonomy" id="471"/>
    <lineage>
        <taxon>Bacteria</taxon>
        <taxon>Pseudomonadati</taxon>
        <taxon>Pseudomonadota</taxon>
        <taxon>Gammaproteobacteria</taxon>
        <taxon>Moraxellales</taxon>
        <taxon>Moraxellaceae</taxon>
        <taxon>Acinetobacter</taxon>
        <taxon>Acinetobacter calcoaceticus/baumannii complex</taxon>
    </lineage>
</organism>
<dbReference type="PANTHER" id="PTHR30055:SF146">
    <property type="entry name" value="HTH-TYPE TRANSCRIPTIONAL DUAL REGULATOR CECR"/>
    <property type="match status" value="1"/>
</dbReference>
<dbReference type="FunFam" id="1.10.10.60:FF:000141">
    <property type="entry name" value="TetR family transcriptional regulator"/>
    <property type="match status" value="1"/>
</dbReference>
<keyword evidence="1" id="KW-0805">Transcription regulation</keyword>
<dbReference type="SUPFAM" id="SSF46689">
    <property type="entry name" value="Homeodomain-like"/>
    <property type="match status" value="1"/>
</dbReference>
<dbReference type="InterPro" id="IPR050109">
    <property type="entry name" value="HTH-type_TetR-like_transc_reg"/>
</dbReference>
<dbReference type="InterPro" id="IPR009057">
    <property type="entry name" value="Homeodomain-like_sf"/>
</dbReference>
<dbReference type="PRINTS" id="PR00455">
    <property type="entry name" value="HTHTETR"/>
</dbReference>
<dbReference type="InterPro" id="IPR001647">
    <property type="entry name" value="HTH_TetR"/>
</dbReference>
<feature type="domain" description="HTH tetR-type" evidence="5">
    <location>
        <begin position="11"/>
        <end position="71"/>
    </location>
</feature>
<evidence type="ECO:0000256" key="1">
    <source>
        <dbReference type="ARBA" id="ARBA00023015"/>
    </source>
</evidence>
<comment type="caution">
    <text evidence="6">The sequence shown here is derived from an EMBL/GenBank/DDBJ whole genome shotgun (WGS) entry which is preliminary data.</text>
</comment>
<keyword evidence="7" id="KW-1185">Reference proteome</keyword>
<dbReference type="Pfam" id="PF00440">
    <property type="entry name" value="TetR_N"/>
    <property type="match status" value="1"/>
</dbReference>
<gene>
    <name evidence="6" type="ORF">EC844_11658</name>
</gene>
<evidence type="ECO:0000313" key="6">
    <source>
        <dbReference type="EMBL" id="TCM65095.1"/>
    </source>
</evidence>
<keyword evidence="2 4" id="KW-0238">DNA-binding</keyword>
<keyword evidence="3" id="KW-0804">Transcription</keyword>
<dbReference type="GO" id="GO:0000976">
    <property type="term" value="F:transcription cis-regulatory region binding"/>
    <property type="evidence" value="ECO:0007669"/>
    <property type="project" value="TreeGrafter"/>
</dbReference>
<proteinExistence type="predicted"/>
<dbReference type="Gene3D" id="1.10.357.10">
    <property type="entry name" value="Tetracycline Repressor, domain 2"/>
    <property type="match status" value="1"/>
</dbReference>